<dbReference type="KEGG" id="amr:AM1_2119"/>
<evidence type="ECO:0008006" key="5">
    <source>
        <dbReference type="Google" id="ProtNLM"/>
    </source>
</evidence>
<dbReference type="EMBL" id="CP000828">
    <property type="protein sequence ID" value="ABW27134.1"/>
    <property type="molecule type" value="Genomic_DNA"/>
</dbReference>
<dbReference type="AlphaFoldDB" id="B0BYW8"/>
<reference evidence="3 4" key="1">
    <citation type="journal article" date="2008" name="Proc. Natl. Acad. Sci. U.S.A.">
        <title>Niche adaptation and genome expansion in the chlorophyll d-producing cyanobacterium Acaryochloris marina.</title>
        <authorList>
            <person name="Swingley W.D."/>
            <person name="Chen M."/>
            <person name="Cheung P.C."/>
            <person name="Conrad A.L."/>
            <person name="Dejesa L.C."/>
            <person name="Hao J."/>
            <person name="Honchak B.M."/>
            <person name="Karbach L.E."/>
            <person name="Kurdoglu A."/>
            <person name="Lahiri S."/>
            <person name="Mastrian S.D."/>
            <person name="Miyashita H."/>
            <person name="Page L."/>
            <person name="Ramakrishna P."/>
            <person name="Satoh S."/>
            <person name="Sattley W.M."/>
            <person name="Shimada Y."/>
            <person name="Taylor H.L."/>
            <person name="Tomo T."/>
            <person name="Tsuchiya T."/>
            <person name="Wang Z.T."/>
            <person name="Raymond J."/>
            <person name="Mimuro M."/>
            <person name="Blankenship R.E."/>
            <person name="Touchman J.W."/>
        </authorList>
    </citation>
    <scope>NUCLEOTIDE SEQUENCE [LARGE SCALE GENOMIC DNA]</scope>
    <source>
        <strain evidence="4">MBIC 11017</strain>
    </source>
</reference>
<feature type="compositionally biased region" description="Basic and acidic residues" evidence="1">
    <location>
        <begin position="92"/>
        <end position="108"/>
    </location>
</feature>
<dbReference type="InterPro" id="IPR010004">
    <property type="entry name" value="Uncharacterised_Ycf66"/>
</dbReference>
<dbReference type="Proteomes" id="UP000000268">
    <property type="component" value="Chromosome"/>
</dbReference>
<feature type="transmembrane region" description="Helical" evidence="2">
    <location>
        <begin position="37"/>
        <end position="57"/>
    </location>
</feature>
<keyword evidence="2" id="KW-0812">Transmembrane</keyword>
<dbReference type="RefSeq" id="WP_012162620.1">
    <property type="nucleotide sequence ID" value="NC_009925.1"/>
</dbReference>
<feature type="region of interest" description="Disordered" evidence="1">
    <location>
        <begin position="83"/>
        <end position="310"/>
    </location>
</feature>
<sequence>MNFGTPVPLIVGVILIVGAIALFFLDKIKPGYRRDSDNVYAFLGLLAGVILLAHLGMEFTLSLQQMIVVGMLVALMIENIQNRLPNNGPMRQPRERGGPRDRDDDYRPRRPQRSSRMRSEAQLEFEDDMPARPRRIRGEGDRRSRRDEYAYGNDYDDAPSRRSRRRTAAYDDYEQGSNSYSQDSYGQDQASYGYDQGYSSSTSYAPPEPSSEERPRRRRPLQLTGELEDQDYTPDDYSSAVKAMRNRRRKNTDADDTGANGYSANASGDSGSDDAYGQNGNDDYVDYKPLDLPKYPGPGSGGPENDDGSY</sequence>
<organism evidence="3 4">
    <name type="scientific">Acaryochloris marina (strain MBIC 11017)</name>
    <dbReference type="NCBI Taxonomy" id="329726"/>
    <lineage>
        <taxon>Bacteria</taxon>
        <taxon>Bacillati</taxon>
        <taxon>Cyanobacteriota</taxon>
        <taxon>Cyanophyceae</taxon>
        <taxon>Acaryochloridales</taxon>
        <taxon>Acaryochloridaceae</taxon>
        <taxon>Acaryochloris</taxon>
    </lineage>
</organism>
<accession>B0BYW8</accession>
<feature type="compositionally biased region" description="Polar residues" evidence="1">
    <location>
        <begin position="175"/>
        <end position="190"/>
    </location>
</feature>
<name>B0BYW8_ACAM1</name>
<dbReference type="STRING" id="329726.AM1_2119"/>
<keyword evidence="4" id="KW-1185">Reference proteome</keyword>
<evidence type="ECO:0000256" key="2">
    <source>
        <dbReference type="SAM" id="Phobius"/>
    </source>
</evidence>
<protein>
    <recommendedName>
        <fullName evidence="5">Ycf66 family protein</fullName>
    </recommendedName>
</protein>
<feature type="compositionally biased region" description="Low complexity" evidence="1">
    <location>
        <begin position="258"/>
        <end position="277"/>
    </location>
</feature>
<dbReference type="HOGENOM" id="CLU_896090_0_0_3"/>
<proteinExistence type="predicted"/>
<evidence type="ECO:0000256" key="1">
    <source>
        <dbReference type="SAM" id="MobiDB-lite"/>
    </source>
</evidence>
<keyword evidence="2" id="KW-0472">Membrane</keyword>
<dbReference type="Pfam" id="PF07444">
    <property type="entry name" value="Ycf66_N"/>
    <property type="match status" value="1"/>
</dbReference>
<evidence type="ECO:0000313" key="4">
    <source>
        <dbReference type="Proteomes" id="UP000000268"/>
    </source>
</evidence>
<evidence type="ECO:0000313" key="3">
    <source>
        <dbReference type="EMBL" id="ABW27134.1"/>
    </source>
</evidence>
<feature type="transmembrane region" description="Helical" evidence="2">
    <location>
        <begin position="6"/>
        <end position="25"/>
    </location>
</feature>
<gene>
    <name evidence="3" type="ordered locus">AM1_2119</name>
</gene>
<keyword evidence="2" id="KW-1133">Transmembrane helix</keyword>
<feature type="compositionally biased region" description="Basic and acidic residues" evidence="1">
    <location>
        <begin position="136"/>
        <end position="149"/>
    </location>
</feature>
<dbReference type="eggNOG" id="ENOG5032YVZ">
    <property type="taxonomic scope" value="Bacteria"/>
</dbReference>